<comment type="caution">
    <text evidence="2">The sequence shown here is derived from an EMBL/GenBank/DDBJ whole genome shotgun (WGS) entry which is preliminary data.</text>
</comment>
<keyword evidence="3" id="KW-1185">Reference proteome</keyword>
<sequence>MFLVDFRYINNYYVEGTNPVIQRSWCGWQLKLAGEIAFVGVVAGSDRAYAQVTADPSLGTTVTVNGNTFEITNGTTVGDKNLCFSNFSIPNGGTAHFFNAPAITNILARVTSGSPSDIQGLIRAEGNAKSVLTSLQAHLLSPMELSSILVPSVKAMQGM</sequence>
<evidence type="ECO:0000313" key="3">
    <source>
        <dbReference type="Proteomes" id="UP000441797"/>
    </source>
</evidence>
<feature type="domain" description="Filamentous haemagglutinin FhaB/tRNA nuclease CdiA-like TPS" evidence="1">
    <location>
        <begin position="50"/>
        <end position="130"/>
    </location>
</feature>
<name>A0A6N8FXW3_9CHRO</name>
<dbReference type="Proteomes" id="UP000441797">
    <property type="component" value="Unassembled WGS sequence"/>
</dbReference>
<dbReference type="SUPFAM" id="SSF51126">
    <property type="entry name" value="Pectin lyase-like"/>
    <property type="match status" value="1"/>
</dbReference>
<evidence type="ECO:0000259" key="1">
    <source>
        <dbReference type="Pfam" id="PF05860"/>
    </source>
</evidence>
<dbReference type="EMBL" id="NAPY01000030">
    <property type="protein sequence ID" value="MUL37978.1"/>
    <property type="molecule type" value="Genomic_DNA"/>
</dbReference>
<reference evidence="2 3" key="1">
    <citation type="journal article" date="2019" name="Front. Microbiol.">
        <title>Genomic Features for Desiccation Tolerance and Sugar Biosynthesis in the Extremophile Gloeocapsopsis sp. UTEX B3054.</title>
        <authorList>
            <person name="Urrejola C."/>
            <person name="Alcorta J."/>
            <person name="Salas L."/>
            <person name="Vasquez M."/>
            <person name="Polz M.F."/>
            <person name="Vicuna R."/>
            <person name="Diez B."/>
        </authorList>
    </citation>
    <scope>NUCLEOTIDE SEQUENCE [LARGE SCALE GENOMIC DNA]</scope>
    <source>
        <strain evidence="2 3">1H9</strain>
    </source>
</reference>
<dbReference type="AlphaFoldDB" id="A0A6N8FXW3"/>
<dbReference type="InterPro" id="IPR012334">
    <property type="entry name" value="Pectin_lyas_fold"/>
</dbReference>
<dbReference type="Pfam" id="PF05860">
    <property type="entry name" value="TPS"/>
    <property type="match status" value="1"/>
</dbReference>
<dbReference type="Gene3D" id="2.160.20.10">
    <property type="entry name" value="Single-stranded right-handed beta-helix, Pectin lyase-like"/>
    <property type="match status" value="1"/>
</dbReference>
<organism evidence="2 3">
    <name type="scientific">Gloeocapsopsis dulcis AAB1 = 1H9</name>
    <dbReference type="NCBI Taxonomy" id="1433147"/>
    <lineage>
        <taxon>Bacteria</taxon>
        <taxon>Bacillati</taxon>
        <taxon>Cyanobacteriota</taxon>
        <taxon>Cyanophyceae</taxon>
        <taxon>Oscillatoriophycideae</taxon>
        <taxon>Chroococcales</taxon>
        <taxon>Chroococcaceae</taxon>
        <taxon>Gloeocapsopsis</taxon>
        <taxon>Gloeocapsopsis dulcis</taxon>
    </lineage>
</organism>
<evidence type="ECO:0000313" key="2">
    <source>
        <dbReference type="EMBL" id="MUL37978.1"/>
    </source>
</evidence>
<dbReference type="NCBIfam" id="TIGR01901">
    <property type="entry name" value="adhes_NPXG"/>
    <property type="match status" value="1"/>
</dbReference>
<dbReference type="InterPro" id="IPR008638">
    <property type="entry name" value="FhaB/CdiA-like_TPS"/>
</dbReference>
<dbReference type="InterPro" id="IPR011050">
    <property type="entry name" value="Pectin_lyase_fold/virulence"/>
</dbReference>
<protein>
    <recommendedName>
        <fullName evidence="1">Filamentous haemagglutinin FhaB/tRNA nuclease CdiA-like TPS domain-containing protein</fullName>
    </recommendedName>
</protein>
<accession>A0A6N8FXW3</accession>
<gene>
    <name evidence="2" type="ORF">BWI75_16990</name>
</gene>
<proteinExistence type="predicted"/>